<accession>A0A8S3IY95</accession>
<gene>
    <name evidence="1" type="ORF">SMN809_LOCUS77108</name>
</gene>
<name>A0A8S3IY95_9BILA</name>
<evidence type="ECO:0000313" key="2">
    <source>
        <dbReference type="Proteomes" id="UP000676336"/>
    </source>
</evidence>
<comment type="caution">
    <text evidence="1">The sequence shown here is derived from an EMBL/GenBank/DDBJ whole genome shotgun (WGS) entry which is preliminary data.</text>
</comment>
<sequence length="58" mass="6428">MFSFRIKLGPVAQTNTTNGLIKPIDLFILYANSYGCNNAYSNASAVDLGDALWRMITR</sequence>
<dbReference type="AlphaFoldDB" id="A0A8S3IY95"/>
<dbReference type="Proteomes" id="UP000676336">
    <property type="component" value="Unassembled WGS sequence"/>
</dbReference>
<evidence type="ECO:0000313" key="1">
    <source>
        <dbReference type="EMBL" id="CAF5206688.1"/>
    </source>
</evidence>
<organism evidence="1 2">
    <name type="scientific">Rotaria magnacalcarata</name>
    <dbReference type="NCBI Taxonomy" id="392030"/>
    <lineage>
        <taxon>Eukaryota</taxon>
        <taxon>Metazoa</taxon>
        <taxon>Spiralia</taxon>
        <taxon>Gnathifera</taxon>
        <taxon>Rotifera</taxon>
        <taxon>Eurotatoria</taxon>
        <taxon>Bdelloidea</taxon>
        <taxon>Philodinida</taxon>
        <taxon>Philodinidae</taxon>
        <taxon>Rotaria</taxon>
    </lineage>
</organism>
<reference evidence="1" key="1">
    <citation type="submission" date="2021-02" db="EMBL/GenBank/DDBJ databases">
        <authorList>
            <person name="Nowell W R."/>
        </authorList>
    </citation>
    <scope>NUCLEOTIDE SEQUENCE</scope>
</reference>
<protein>
    <submittedName>
        <fullName evidence="1">Uncharacterized protein</fullName>
    </submittedName>
</protein>
<feature type="non-terminal residue" evidence="1">
    <location>
        <position position="58"/>
    </location>
</feature>
<proteinExistence type="predicted"/>
<dbReference type="EMBL" id="CAJOBI010336515">
    <property type="protein sequence ID" value="CAF5206688.1"/>
    <property type="molecule type" value="Genomic_DNA"/>
</dbReference>